<comment type="caution">
    <text evidence="2">The sequence shown here is derived from an EMBL/GenBank/DDBJ whole genome shotgun (WGS) entry which is preliminary data.</text>
</comment>
<dbReference type="Proteomes" id="UP000828390">
    <property type="component" value="Unassembled WGS sequence"/>
</dbReference>
<reference evidence="2" key="2">
    <citation type="submission" date="2020-11" db="EMBL/GenBank/DDBJ databases">
        <authorList>
            <person name="McCartney M.A."/>
            <person name="Auch B."/>
            <person name="Kono T."/>
            <person name="Mallez S."/>
            <person name="Becker A."/>
            <person name="Gohl D.M."/>
            <person name="Silverstein K.A.T."/>
            <person name="Koren S."/>
            <person name="Bechman K.B."/>
            <person name="Herman A."/>
            <person name="Abrahante J.E."/>
            <person name="Garbe J."/>
        </authorList>
    </citation>
    <scope>NUCLEOTIDE SEQUENCE</scope>
    <source>
        <strain evidence="2">Duluth1</strain>
        <tissue evidence="2">Whole animal</tissue>
    </source>
</reference>
<dbReference type="EMBL" id="JAIWYP010000004">
    <property type="protein sequence ID" value="KAH3834256.1"/>
    <property type="molecule type" value="Genomic_DNA"/>
</dbReference>
<evidence type="ECO:0000256" key="1">
    <source>
        <dbReference type="SAM" id="MobiDB-lite"/>
    </source>
</evidence>
<sequence length="92" mass="10364">MKEFLNASQKLEETVTSFGCRLEAILEQAFEGGHLPRSAKNELMCERLWSGLHSEALKSSTRHKLDSNQQPNNVRGRGNGYRGRGGIRYSKV</sequence>
<proteinExistence type="predicted"/>
<keyword evidence="3" id="KW-1185">Reference proteome</keyword>
<gene>
    <name evidence="2" type="ORF">DPMN_107576</name>
</gene>
<dbReference type="AlphaFoldDB" id="A0A9D4QK28"/>
<evidence type="ECO:0000313" key="2">
    <source>
        <dbReference type="EMBL" id="KAH3834256.1"/>
    </source>
</evidence>
<name>A0A9D4QK28_DREPO</name>
<reference evidence="2" key="1">
    <citation type="journal article" date="2019" name="bioRxiv">
        <title>The Genome of the Zebra Mussel, Dreissena polymorpha: A Resource for Invasive Species Research.</title>
        <authorList>
            <person name="McCartney M.A."/>
            <person name="Auch B."/>
            <person name="Kono T."/>
            <person name="Mallez S."/>
            <person name="Zhang Y."/>
            <person name="Obille A."/>
            <person name="Becker A."/>
            <person name="Abrahante J.E."/>
            <person name="Garbe J."/>
            <person name="Badalamenti J.P."/>
            <person name="Herman A."/>
            <person name="Mangelson H."/>
            <person name="Liachko I."/>
            <person name="Sullivan S."/>
            <person name="Sone E.D."/>
            <person name="Koren S."/>
            <person name="Silverstein K.A.T."/>
            <person name="Beckman K.B."/>
            <person name="Gohl D.M."/>
        </authorList>
    </citation>
    <scope>NUCLEOTIDE SEQUENCE</scope>
    <source>
        <strain evidence="2">Duluth1</strain>
        <tissue evidence="2">Whole animal</tissue>
    </source>
</reference>
<protein>
    <submittedName>
        <fullName evidence="2">Uncharacterized protein</fullName>
    </submittedName>
</protein>
<feature type="compositionally biased region" description="Gly residues" evidence="1">
    <location>
        <begin position="77"/>
        <end position="86"/>
    </location>
</feature>
<feature type="region of interest" description="Disordered" evidence="1">
    <location>
        <begin position="59"/>
        <end position="92"/>
    </location>
</feature>
<accession>A0A9D4QK28</accession>
<evidence type="ECO:0000313" key="3">
    <source>
        <dbReference type="Proteomes" id="UP000828390"/>
    </source>
</evidence>
<organism evidence="2 3">
    <name type="scientific">Dreissena polymorpha</name>
    <name type="common">Zebra mussel</name>
    <name type="synonym">Mytilus polymorpha</name>
    <dbReference type="NCBI Taxonomy" id="45954"/>
    <lineage>
        <taxon>Eukaryota</taxon>
        <taxon>Metazoa</taxon>
        <taxon>Spiralia</taxon>
        <taxon>Lophotrochozoa</taxon>
        <taxon>Mollusca</taxon>
        <taxon>Bivalvia</taxon>
        <taxon>Autobranchia</taxon>
        <taxon>Heteroconchia</taxon>
        <taxon>Euheterodonta</taxon>
        <taxon>Imparidentia</taxon>
        <taxon>Neoheterodontei</taxon>
        <taxon>Myida</taxon>
        <taxon>Dreissenoidea</taxon>
        <taxon>Dreissenidae</taxon>
        <taxon>Dreissena</taxon>
    </lineage>
</organism>